<reference evidence="7 8" key="1">
    <citation type="submission" date="2020-07" db="EMBL/GenBank/DDBJ databases">
        <title>Sequencing the genomes of 1000 actinobacteria strains.</title>
        <authorList>
            <person name="Klenk H.-P."/>
        </authorList>
    </citation>
    <scope>NUCLEOTIDE SEQUENCE [LARGE SCALE GENOMIC DNA]</scope>
    <source>
        <strain evidence="7 8">DSM 22083</strain>
    </source>
</reference>
<feature type="transmembrane region" description="Helical" evidence="6">
    <location>
        <begin position="81"/>
        <end position="103"/>
    </location>
</feature>
<comment type="caution">
    <text evidence="7">The sequence shown here is derived from an EMBL/GenBank/DDBJ whole genome shotgun (WGS) entry which is preliminary data.</text>
</comment>
<evidence type="ECO:0000256" key="3">
    <source>
        <dbReference type="ARBA" id="ARBA00022989"/>
    </source>
</evidence>
<keyword evidence="8" id="KW-1185">Reference proteome</keyword>
<evidence type="ECO:0000256" key="2">
    <source>
        <dbReference type="ARBA" id="ARBA00022692"/>
    </source>
</evidence>
<name>A0A7Y9LCI2_9ACTN</name>
<proteinExistence type="predicted"/>
<sequence length="144" mass="15575">MSHDPRPGPGGADPYRQGPQWPGHPGTVPFGVAQTPPLSQGDERLWATLAHLSIPVFGFVGPTIVWFGFARRSAWLRESMAEALNFAILYTIAQVVSTLLVVILIGVVLVPLVGIAAVIVCILAAMAAHRGELYRYPVNLRIVR</sequence>
<evidence type="ECO:0000256" key="5">
    <source>
        <dbReference type="SAM" id="MobiDB-lite"/>
    </source>
</evidence>
<keyword evidence="3 6" id="KW-1133">Transmembrane helix</keyword>
<keyword evidence="2 6" id="KW-0812">Transmembrane</keyword>
<accession>A0A7Y9LCI2</accession>
<keyword evidence="4 6" id="KW-0472">Membrane</keyword>
<dbReference type="Pfam" id="PF09685">
    <property type="entry name" value="MamF_MmsF"/>
    <property type="match status" value="1"/>
</dbReference>
<feature type="region of interest" description="Disordered" evidence="5">
    <location>
        <begin position="1"/>
        <end position="20"/>
    </location>
</feature>
<evidence type="ECO:0000256" key="4">
    <source>
        <dbReference type="ARBA" id="ARBA00023136"/>
    </source>
</evidence>
<feature type="transmembrane region" description="Helical" evidence="6">
    <location>
        <begin position="109"/>
        <end position="128"/>
    </location>
</feature>
<dbReference type="RefSeq" id="WP_179753964.1">
    <property type="nucleotide sequence ID" value="NZ_JACCBU010000001.1"/>
</dbReference>
<dbReference type="EMBL" id="JACCBU010000001">
    <property type="protein sequence ID" value="NYE72872.1"/>
    <property type="molecule type" value="Genomic_DNA"/>
</dbReference>
<dbReference type="Proteomes" id="UP000569914">
    <property type="component" value="Unassembled WGS sequence"/>
</dbReference>
<organism evidence="7 8">
    <name type="scientific">Microlunatus parietis</name>
    <dbReference type="NCBI Taxonomy" id="682979"/>
    <lineage>
        <taxon>Bacteria</taxon>
        <taxon>Bacillati</taxon>
        <taxon>Actinomycetota</taxon>
        <taxon>Actinomycetes</taxon>
        <taxon>Propionibacteriales</taxon>
        <taxon>Propionibacteriaceae</taxon>
        <taxon>Microlunatus</taxon>
    </lineage>
</organism>
<protein>
    <recommendedName>
        <fullName evidence="9">DUF4870 domain-containing protein</fullName>
    </recommendedName>
</protein>
<evidence type="ECO:0000256" key="6">
    <source>
        <dbReference type="SAM" id="Phobius"/>
    </source>
</evidence>
<gene>
    <name evidence="7" type="ORF">BKA15_004201</name>
</gene>
<dbReference type="InterPro" id="IPR019109">
    <property type="entry name" value="MamF_MmsF"/>
</dbReference>
<evidence type="ECO:0008006" key="9">
    <source>
        <dbReference type="Google" id="ProtNLM"/>
    </source>
</evidence>
<comment type="subcellular location">
    <subcellularLocation>
        <location evidence="1">Membrane</location>
        <topology evidence="1">Multi-pass membrane protein</topology>
    </subcellularLocation>
</comment>
<evidence type="ECO:0000313" key="8">
    <source>
        <dbReference type="Proteomes" id="UP000569914"/>
    </source>
</evidence>
<feature type="transmembrane region" description="Helical" evidence="6">
    <location>
        <begin position="45"/>
        <end position="69"/>
    </location>
</feature>
<evidence type="ECO:0000256" key="1">
    <source>
        <dbReference type="ARBA" id="ARBA00004141"/>
    </source>
</evidence>
<evidence type="ECO:0000313" key="7">
    <source>
        <dbReference type="EMBL" id="NYE72872.1"/>
    </source>
</evidence>
<dbReference type="AlphaFoldDB" id="A0A7Y9LCI2"/>